<accession>A0ABY4Z1E8</accession>
<sequence>MFRRRARADREFREAQREAFAVLRMHAPELLPFDIVRAEAPMSTGSASATTMPDFPPADLRAPSRQDVEGAMMRWMQPLVIGGEIRACPTCGAYRDWIVFCLRDDSVWLRCRAGHQVMEPRLDAAWYNRNSGPVDHWHPTLEDGLRHLGH</sequence>
<protein>
    <submittedName>
        <fullName evidence="1">Uncharacterized protein</fullName>
    </submittedName>
</protein>
<keyword evidence="2" id="KW-1185">Reference proteome</keyword>
<dbReference type="EMBL" id="CP099468">
    <property type="protein sequence ID" value="USQ82579.1"/>
    <property type="molecule type" value="Genomic_DNA"/>
</dbReference>
<evidence type="ECO:0000313" key="1">
    <source>
        <dbReference type="EMBL" id="USQ82579.1"/>
    </source>
</evidence>
<reference evidence="1" key="1">
    <citation type="submission" date="2022-06" db="EMBL/GenBank/DDBJ databases">
        <title>Complete genome sequence of soil microorganisms Streptomyces sp. Qhu-M197 isolated from Alpine meadows habitats on the Tibetan Plateau.</title>
        <authorList>
            <person name="Zhang B."/>
            <person name="Xiang X."/>
            <person name="Fan J."/>
        </authorList>
    </citation>
    <scope>NUCLEOTIDE SEQUENCE</scope>
    <source>
        <strain evidence="1">Qhu-M197</strain>
    </source>
</reference>
<evidence type="ECO:0000313" key="2">
    <source>
        <dbReference type="Proteomes" id="UP001056374"/>
    </source>
</evidence>
<gene>
    <name evidence="1" type="ORF">NFX46_01625</name>
</gene>
<name>A0ABY4Z1E8_9ACTN</name>
<proteinExistence type="predicted"/>
<dbReference type="Proteomes" id="UP001056374">
    <property type="component" value="Chromosome"/>
</dbReference>
<organism evidence="1 2">
    <name type="scientific">Streptomyces phaeoluteigriseus</name>
    <dbReference type="NCBI Taxonomy" id="114686"/>
    <lineage>
        <taxon>Bacteria</taxon>
        <taxon>Bacillati</taxon>
        <taxon>Actinomycetota</taxon>
        <taxon>Actinomycetes</taxon>
        <taxon>Kitasatosporales</taxon>
        <taxon>Streptomycetaceae</taxon>
        <taxon>Streptomyces</taxon>
        <taxon>Streptomyces aurantiacus group</taxon>
    </lineage>
</organism>